<keyword evidence="7" id="KW-1185">Reference proteome</keyword>
<dbReference type="EMBL" id="AAOE01000011">
    <property type="protein sequence ID" value="EAR09351.1"/>
    <property type="molecule type" value="Genomic_DNA"/>
</dbReference>
<name>A4BF16_9GAMM</name>
<dbReference type="GO" id="GO:0046872">
    <property type="term" value="F:metal ion binding"/>
    <property type="evidence" value="ECO:0007669"/>
    <property type="project" value="UniProtKB-KW"/>
</dbReference>
<evidence type="ECO:0000256" key="3">
    <source>
        <dbReference type="ARBA" id="ARBA00023004"/>
    </source>
</evidence>
<evidence type="ECO:0000313" key="7">
    <source>
        <dbReference type="Proteomes" id="UP000005953"/>
    </source>
</evidence>
<keyword evidence="1" id="KW-0001">2Fe-2S</keyword>
<evidence type="ECO:0000256" key="4">
    <source>
        <dbReference type="ARBA" id="ARBA00023014"/>
    </source>
</evidence>
<dbReference type="GO" id="GO:0051537">
    <property type="term" value="F:2 iron, 2 sulfur cluster binding"/>
    <property type="evidence" value="ECO:0007669"/>
    <property type="project" value="UniProtKB-KW"/>
</dbReference>
<organism evidence="6 7">
    <name type="scientific">Reinekea blandensis MED297</name>
    <dbReference type="NCBI Taxonomy" id="314283"/>
    <lineage>
        <taxon>Bacteria</taxon>
        <taxon>Pseudomonadati</taxon>
        <taxon>Pseudomonadota</taxon>
        <taxon>Gammaproteobacteria</taxon>
        <taxon>Oceanospirillales</taxon>
        <taxon>Saccharospirillaceae</taxon>
        <taxon>Reinekea</taxon>
    </lineage>
</organism>
<comment type="caution">
    <text evidence="6">The sequence shown here is derived from an EMBL/GenBank/DDBJ whole genome shotgun (WGS) entry which is preliminary data.</text>
</comment>
<sequence>MRVVTFPVDRANRLMIEDKGYFVFKRQNETLCVPTECPHRGGPMHLAKVSDCGEHLVCPWHDNSFSCQSIRRKALPLVQRKGTIKVVAKAQNTIAFWNEDGIVSSL</sequence>
<reference evidence="6 7" key="1">
    <citation type="submission" date="2006-02" db="EMBL/GenBank/DDBJ databases">
        <authorList>
            <person name="Pinhassi J."/>
            <person name="Pedros-Alio C."/>
            <person name="Ferriera S."/>
            <person name="Johnson J."/>
            <person name="Kravitz S."/>
            <person name="Halpern A."/>
            <person name="Remington K."/>
            <person name="Beeson K."/>
            <person name="Tran B."/>
            <person name="Rogers Y.-H."/>
            <person name="Friedman R."/>
            <person name="Venter J.C."/>
        </authorList>
    </citation>
    <scope>NUCLEOTIDE SEQUENCE [LARGE SCALE GENOMIC DNA]</scope>
    <source>
        <strain evidence="6 7">MED297</strain>
    </source>
</reference>
<feature type="domain" description="Rieske" evidence="5">
    <location>
        <begin position="1"/>
        <end position="86"/>
    </location>
</feature>
<protein>
    <recommendedName>
        <fullName evidence="5">Rieske domain-containing protein</fullName>
    </recommendedName>
</protein>
<dbReference type="SUPFAM" id="SSF50022">
    <property type="entry name" value="ISP domain"/>
    <property type="match status" value="1"/>
</dbReference>
<dbReference type="Pfam" id="PF00355">
    <property type="entry name" value="Rieske"/>
    <property type="match status" value="1"/>
</dbReference>
<evidence type="ECO:0000256" key="2">
    <source>
        <dbReference type="ARBA" id="ARBA00022723"/>
    </source>
</evidence>
<dbReference type="RefSeq" id="WP_008044283.1">
    <property type="nucleotide sequence ID" value="NZ_CH724151.1"/>
</dbReference>
<evidence type="ECO:0000259" key="5">
    <source>
        <dbReference type="PROSITE" id="PS51296"/>
    </source>
</evidence>
<proteinExistence type="predicted"/>
<evidence type="ECO:0000256" key="1">
    <source>
        <dbReference type="ARBA" id="ARBA00022714"/>
    </source>
</evidence>
<dbReference type="STRING" id="314283.MED297_18723"/>
<evidence type="ECO:0000313" key="6">
    <source>
        <dbReference type="EMBL" id="EAR09351.1"/>
    </source>
</evidence>
<dbReference type="OrthoDB" id="9800167at2"/>
<keyword evidence="3" id="KW-0408">Iron</keyword>
<keyword evidence="2" id="KW-0479">Metal-binding</keyword>
<dbReference type="InterPro" id="IPR017941">
    <property type="entry name" value="Rieske_2Fe-2S"/>
</dbReference>
<dbReference type="Proteomes" id="UP000005953">
    <property type="component" value="Unassembled WGS sequence"/>
</dbReference>
<dbReference type="HOGENOM" id="CLU_2221028_0_0_6"/>
<dbReference type="PROSITE" id="PS51296">
    <property type="entry name" value="RIESKE"/>
    <property type="match status" value="1"/>
</dbReference>
<accession>A4BF16</accession>
<dbReference type="AlphaFoldDB" id="A4BF16"/>
<keyword evidence="4" id="KW-0411">Iron-sulfur</keyword>
<dbReference type="Gene3D" id="2.102.10.10">
    <property type="entry name" value="Rieske [2Fe-2S] iron-sulphur domain"/>
    <property type="match status" value="1"/>
</dbReference>
<gene>
    <name evidence="6" type="ORF">MED297_18723</name>
</gene>
<dbReference type="InterPro" id="IPR036922">
    <property type="entry name" value="Rieske_2Fe-2S_sf"/>
</dbReference>